<sequence length="141" mass="15892">MRGLFYILSILGVVGLAYWAYHQGYETRQTAREVQQLQRDIGKAHERLAVLRAEWAYLNRPDRLRELAEMNFERLELMPLSADQFGTIAQVAYPPVAPPVETLMANSSGPSAPRAGLEQVHGADHRLIAPEKPVTQPEQFP</sequence>
<protein>
    <submittedName>
        <fullName evidence="1">Cell division protein FtsL</fullName>
    </submittedName>
</protein>
<reference evidence="1 2" key="1">
    <citation type="submission" date="2015-09" db="EMBL/GenBank/DDBJ databases">
        <authorList>
            <consortium name="Swine Surveillance"/>
        </authorList>
    </citation>
    <scope>NUCLEOTIDE SEQUENCE [LARGE SCALE GENOMIC DNA]</scope>
    <source>
        <strain evidence="1 2">CECT 5294</strain>
    </source>
</reference>
<dbReference type="AlphaFoldDB" id="A0A0P1FJE2"/>
<accession>A0A0P1FJE2</accession>
<organism evidence="1 2">
    <name type="scientific">Thalassobacter stenotrophicus</name>
    <dbReference type="NCBI Taxonomy" id="266809"/>
    <lineage>
        <taxon>Bacteria</taxon>
        <taxon>Pseudomonadati</taxon>
        <taxon>Pseudomonadota</taxon>
        <taxon>Alphaproteobacteria</taxon>
        <taxon>Rhodobacterales</taxon>
        <taxon>Roseobacteraceae</taxon>
        <taxon>Thalassobacter</taxon>
    </lineage>
</organism>
<evidence type="ECO:0000313" key="1">
    <source>
        <dbReference type="EMBL" id="CUH60345.1"/>
    </source>
</evidence>
<keyword evidence="1" id="KW-0131">Cell cycle</keyword>
<dbReference type="GO" id="GO:0051301">
    <property type="term" value="P:cell division"/>
    <property type="evidence" value="ECO:0007669"/>
    <property type="project" value="UniProtKB-KW"/>
</dbReference>
<keyword evidence="1" id="KW-0132">Cell division</keyword>
<evidence type="ECO:0000313" key="2">
    <source>
        <dbReference type="Proteomes" id="UP000051298"/>
    </source>
</evidence>
<dbReference type="EMBL" id="CYRX01000025">
    <property type="protein sequence ID" value="CUH60345.1"/>
    <property type="molecule type" value="Genomic_DNA"/>
</dbReference>
<proteinExistence type="predicted"/>
<gene>
    <name evidence="1" type="ORF">THS5294_01634</name>
</gene>
<dbReference type="Proteomes" id="UP000051298">
    <property type="component" value="Unassembled WGS sequence"/>
</dbReference>
<name>A0A0P1FJE2_9RHOB</name>
<dbReference type="RefSeq" id="WP_072936665.1">
    <property type="nucleotide sequence ID" value="NZ_CYRX01000025.1"/>
</dbReference>